<dbReference type="GO" id="GO:0020037">
    <property type="term" value="F:heme binding"/>
    <property type="evidence" value="ECO:0007669"/>
    <property type="project" value="InterPro"/>
</dbReference>
<evidence type="ECO:0000256" key="8">
    <source>
        <dbReference type="ARBA" id="ARBA00023004"/>
    </source>
</evidence>
<evidence type="ECO:0000256" key="4">
    <source>
        <dbReference type="ARBA" id="ARBA00022692"/>
    </source>
</evidence>
<dbReference type="PANTHER" id="PTHR24282:SF255">
    <property type="entry name" value="CYTOCHROME P450 72A11-RELATED"/>
    <property type="match status" value="1"/>
</dbReference>
<evidence type="ECO:0000256" key="6">
    <source>
        <dbReference type="ARBA" id="ARBA00022989"/>
    </source>
</evidence>
<dbReference type="InterPro" id="IPR036396">
    <property type="entry name" value="Cyt_P450_sf"/>
</dbReference>
<feature type="transmembrane region" description="Helical" evidence="11">
    <location>
        <begin position="12"/>
        <end position="33"/>
    </location>
</feature>
<evidence type="ECO:0000256" key="9">
    <source>
        <dbReference type="ARBA" id="ARBA00023033"/>
    </source>
</evidence>
<accession>A0A978UDB9</accession>
<organism evidence="12 13">
    <name type="scientific">Ziziphus jujuba var. spinosa</name>
    <dbReference type="NCBI Taxonomy" id="714518"/>
    <lineage>
        <taxon>Eukaryota</taxon>
        <taxon>Viridiplantae</taxon>
        <taxon>Streptophyta</taxon>
        <taxon>Embryophyta</taxon>
        <taxon>Tracheophyta</taxon>
        <taxon>Spermatophyta</taxon>
        <taxon>Magnoliopsida</taxon>
        <taxon>eudicotyledons</taxon>
        <taxon>Gunneridae</taxon>
        <taxon>Pentapetalae</taxon>
        <taxon>rosids</taxon>
        <taxon>fabids</taxon>
        <taxon>Rosales</taxon>
        <taxon>Rhamnaceae</taxon>
        <taxon>Paliureae</taxon>
        <taxon>Ziziphus</taxon>
    </lineage>
</organism>
<evidence type="ECO:0000256" key="11">
    <source>
        <dbReference type="SAM" id="Phobius"/>
    </source>
</evidence>
<evidence type="ECO:0000256" key="5">
    <source>
        <dbReference type="ARBA" id="ARBA00022723"/>
    </source>
</evidence>
<evidence type="ECO:0000256" key="7">
    <source>
        <dbReference type="ARBA" id="ARBA00023002"/>
    </source>
</evidence>
<keyword evidence="3" id="KW-0349">Heme</keyword>
<dbReference type="GO" id="GO:0016020">
    <property type="term" value="C:membrane"/>
    <property type="evidence" value="ECO:0007669"/>
    <property type="project" value="UniProtKB-SubCell"/>
</dbReference>
<dbReference type="GO" id="GO:0005506">
    <property type="term" value="F:iron ion binding"/>
    <property type="evidence" value="ECO:0007669"/>
    <property type="project" value="InterPro"/>
</dbReference>
<sequence length="288" mass="32678">MEVSGARAAVAVYVGLVSIVIALAWRVLNWVWFGPKRLERFLRQQGLSGNSYRFLFGDLKESSMMTKEAKSKPMNLSHDITPRAGPIPTVTVSNPKDAKDIFARHGDFQKPYSNSLVKSLATGLANYEDGKWAKHRRIINPAFNIEKLKHQAQHSEMISKWEALVSKEGLCELDVWPCLQNLSANVISRTAFGSSYQEGRKIFQLLIEPRDHHSVACLDHRFVEYVSNWQQLAREEVTMILNEVLRLYPPAFAFHQKVHKETQLGKLTLPAGGQIIVPTLLVHHDKEL</sequence>
<keyword evidence="10 11" id="KW-0472">Membrane</keyword>
<evidence type="ECO:0000256" key="2">
    <source>
        <dbReference type="ARBA" id="ARBA00010617"/>
    </source>
</evidence>
<dbReference type="GO" id="GO:0004497">
    <property type="term" value="F:monooxygenase activity"/>
    <property type="evidence" value="ECO:0007669"/>
    <property type="project" value="UniProtKB-KW"/>
</dbReference>
<dbReference type="EMBL" id="JAEACU010000012">
    <property type="protein sequence ID" value="KAH7512762.1"/>
    <property type="molecule type" value="Genomic_DNA"/>
</dbReference>
<evidence type="ECO:0000313" key="12">
    <source>
        <dbReference type="EMBL" id="KAH7512762.1"/>
    </source>
</evidence>
<protein>
    <recommendedName>
        <fullName evidence="14">Cytochrome P450 CYP72A219-like</fullName>
    </recommendedName>
</protein>
<proteinExistence type="inferred from homology"/>
<dbReference type="Gene3D" id="1.10.630.10">
    <property type="entry name" value="Cytochrome P450"/>
    <property type="match status" value="2"/>
</dbReference>
<dbReference type="InterPro" id="IPR050665">
    <property type="entry name" value="Cytochrome_P450_Monooxygen"/>
</dbReference>
<evidence type="ECO:0000256" key="10">
    <source>
        <dbReference type="ARBA" id="ARBA00023136"/>
    </source>
</evidence>
<keyword evidence="7" id="KW-0560">Oxidoreductase</keyword>
<evidence type="ECO:0000256" key="1">
    <source>
        <dbReference type="ARBA" id="ARBA00004167"/>
    </source>
</evidence>
<dbReference type="AlphaFoldDB" id="A0A978UDB9"/>
<evidence type="ECO:0000313" key="13">
    <source>
        <dbReference type="Proteomes" id="UP000813462"/>
    </source>
</evidence>
<keyword evidence="9" id="KW-0503">Monooxygenase</keyword>
<dbReference type="InterPro" id="IPR001128">
    <property type="entry name" value="Cyt_P450"/>
</dbReference>
<comment type="similarity">
    <text evidence="2">Belongs to the cytochrome P450 family.</text>
</comment>
<name>A0A978UDB9_ZIZJJ</name>
<keyword evidence="4 11" id="KW-0812">Transmembrane</keyword>
<keyword evidence="8" id="KW-0408">Iron</keyword>
<dbReference type="GO" id="GO:0016705">
    <property type="term" value="F:oxidoreductase activity, acting on paired donors, with incorporation or reduction of molecular oxygen"/>
    <property type="evidence" value="ECO:0007669"/>
    <property type="project" value="InterPro"/>
</dbReference>
<gene>
    <name evidence="12" type="ORF">FEM48_Zijuj12G0124700</name>
</gene>
<keyword evidence="6 11" id="KW-1133">Transmembrane helix</keyword>
<evidence type="ECO:0000256" key="3">
    <source>
        <dbReference type="ARBA" id="ARBA00022617"/>
    </source>
</evidence>
<dbReference type="Pfam" id="PF00067">
    <property type="entry name" value="p450"/>
    <property type="match status" value="2"/>
</dbReference>
<keyword evidence="5" id="KW-0479">Metal-binding</keyword>
<comment type="caution">
    <text evidence="12">The sequence shown here is derived from an EMBL/GenBank/DDBJ whole genome shotgun (WGS) entry which is preliminary data.</text>
</comment>
<evidence type="ECO:0008006" key="14">
    <source>
        <dbReference type="Google" id="ProtNLM"/>
    </source>
</evidence>
<dbReference type="Proteomes" id="UP000813462">
    <property type="component" value="Unassembled WGS sequence"/>
</dbReference>
<dbReference type="SUPFAM" id="SSF48264">
    <property type="entry name" value="Cytochrome P450"/>
    <property type="match status" value="1"/>
</dbReference>
<reference evidence="12" key="1">
    <citation type="journal article" date="2021" name="Front. Plant Sci.">
        <title>Chromosome-Scale Genome Assembly for Chinese Sour Jujube and Insights Into Its Genome Evolution and Domestication Signature.</title>
        <authorList>
            <person name="Shen L.-Y."/>
            <person name="Luo H."/>
            <person name="Wang X.-L."/>
            <person name="Wang X.-M."/>
            <person name="Qiu X.-J."/>
            <person name="Liu H."/>
            <person name="Zhou S.-S."/>
            <person name="Jia K.-H."/>
            <person name="Nie S."/>
            <person name="Bao Y.-T."/>
            <person name="Zhang R.-G."/>
            <person name="Yun Q.-Z."/>
            <person name="Chai Y.-H."/>
            <person name="Lu J.-Y."/>
            <person name="Li Y."/>
            <person name="Zhao S.-W."/>
            <person name="Mao J.-F."/>
            <person name="Jia S.-G."/>
            <person name="Mao Y.-M."/>
        </authorList>
    </citation>
    <scope>NUCLEOTIDE SEQUENCE</scope>
    <source>
        <strain evidence="12">AT0</strain>
        <tissue evidence="12">Leaf</tissue>
    </source>
</reference>
<dbReference type="PANTHER" id="PTHR24282">
    <property type="entry name" value="CYTOCHROME P450 FAMILY MEMBER"/>
    <property type="match status" value="1"/>
</dbReference>
<comment type="subcellular location">
    <subcellularLocation>
        <location evidence="1">Membrane</location>
        <topology evidence="1">Single-pass membrane protein</topology>
    </subcellularLocation>
</comment>